<dbReference type="PANTHER" id="PTHR43525:SF2">
    <property type="entry name" value="CYSTATHIONINE BETA-LYASE-RELATED"/>
    <property type="match status" value="1"/>
</dbReference>
<dbReference type="SUPFAM" id="SSF53383">
    <property type="entry name" value="PLP-dependent transferases"/>
    <property type="match status" value="1"/>
</dbReference>
<dbReference type="PANTHER" id="PTHR43525">
    <property type="entry name" value="PROTEIN MALY"/>
    <property type="match status" value="1"/>
</dbReference>
<comment type="similarity">
    <text evidence="5">Belongs to the class-II pyridoxal-phosphate-dependent aminotransferase family. MalY/PatB cystathionine beta-lyase subfamily.</text>
</comment>
<dbReference type="InterPro" id="IPR015421">
    <property type="entry name" value="PyrdxlP-dep_Trfase_major"/>
</dbReference>
<dbReference type="GO" id="GO:0008483">
    <property type="term" value="F:transaminase activity"/>
    <property type="evidence" value="ECO:0007669"/>
    <property type="project" value="UniProtKB-KW"/>
</dbReference>
<dbReference type="Gene3D" id="3.40.640.10">
    <property type="entry name" value="Type I PLP-dependent aspartate aminotransferase-like (Major domain)"/>
    <property type="match status" value="1"/>
</dbReference>
<dbReference type="Pfam" id="PF00155">
    <property type="entry name" value="Aminotran_1_2"/>
    <property type="match status" value="1"/>
</dbReference>
<comment type="cofactor">
    <cofactor evidence="1">
        <name>pyridoxal 5'-phosphate</name>
        <dbReference type="ChEBI" id="CHEBI:597326"/>
    </cofactor>
</comment>
<proteinExistence type="inferred from homology"/>
<keyword evidence="4" id="KW-0456">Lyase</keyword>
<evidence type="ECO:0000313" key="8">
    <source>
        <dbReference type="Proteomes" id="UP001199642"/>
    </source>
</evidence>
<keyword evidence="7" id="KW-0808">Transferase</keyword>
<protein>
    <recommendedName>
        <fullName evidence="2">cysteine-S-conjugate beta-lyase</fullName>
        <ecNumber evidence="2">4.4.1.13</ecNumber>
    </recommendedName>
</protein>
<dbReference type="CDD" id="cd00609">
    <property type="entry name" value="AAT_like"/>
    <property type="match status" value="1"/>
</dbReference>
<feature type="domain" description="Aminotransferase class I/classII large" evidence="6">
    <location>
        <begin position="31"/>
        <end position="380"/>
    </location>
</feature>
<dbReference type="InterPro" id="IPR051798">
    <property type="entry name" value="Class-II_PLP-Dep_Aminotrans"/>
</dbReference>
<dbReference type="InterPro" id="IPR015424">
    <property type="entry name" value="PyrdxlP-dep_Trfase"/>
</dbReference>
<name>A0ABY3RTX8_9MICO</name>
<sequence length="386" mass="40936">MTSAPLQALPIDQLRQRSSTKWRTYPDDVLPLFVAESDFPLAPAITERLMRAVERGDTGYTPPDPGVRSAFSAFAARRFGWTVDPTQVRTTGDVMMGVVEILRAALQPGDRVVIAPPVYPPFVDCIEESGAVVEPVPLRDTGDGWELDTAGIERALAGGARAVLLSNPHNPTGTVHAREALARVAEIAAAHGAIVVSDEIHAPLVQPGVGFTPFLAASAQAAEVGFTVTSASKAYNLAGLKCAVMVTAGERPAAVVRGLPAEVEWRTGLFGALAAVAAWAPESDAWLDGLLAALDQNRRLLARLLTELLPEAEYRIPDAGYLAWVDLRPLGWGDDPAGRILREAKVALNRGPTFGAEGAGHVRINIACSPEVLTEAVTRIAALRSS</sequence>
<evidence type="ECO:0000313" key="7">
    <source>
        <dbReference type="EMBL" id="UGS27336.1"/>
    </source>
</evidence>
<keyword evidence="7" id="KW-0032">Aminotransferase</keyword>
<reference evidence="7 8" key="1">
    <citation type="submission" date="2023-01" db="EMBL/GenBank/DDBJ databases">
        <title>Characterization of estradiol degrading bacteria Microbacterium sp. MZT7 and reveal degrading genes through genome analysis.</title>
        <authorList>
            <person name="Hao P."/>
            <person name="Gao Y."/>
        </authorList>
    </citation>
    <scope>NUCLEOTIDE SEQUENCE [LARGE SCALE GENOMIC DNA]</scope>
    <source>
        <strain evidence="7 8">MZT7</strain>
    </source>
</reference>
<keyword evidence="8" id="KW-1185">Reference proteome</keyword>
<organism evidence="7 8">
    <name type="scientific">Microbacterium resistens</name>
    <dbReference type="NCBI Taxonomy" id="156977"/>
    <lineage>
        <taxon>Bacteria</taxon>
        <taxon>Bacillati</taxon>
        <taxon>Actinomycetota</taxon>
        <taxon>Actinomycetes</taxon>
        <taxon>Micrococcales</taxon>
        <taxon>Microbacteriaceae</taxon>
        <taxon>Microbacterium</taxon>
    </lineage>
</organism>
<keyword evidence="3" id="KW-0663">Pyridoxal phosphate</keyword>
<evidence type="ECO:0000256" key="3">
    <source>
        <dbReference type="ARBA" id="ARBA00022898"/>
    </source>
</evidence>
<dbReference type="InterPro" id="IPR004839">
    <property type="entry name" value="Aminotransferase_I/II_large"/>
</dbReference>
<evidence type="ECO:0000256" key="4">
    <source>
        <dbReference type="ARBA" id="ARBA00023239"/>
    </source>
</evidence>
<accession>A0ABY3RTX8</accession>
<dbReference type="RefSeq" id="WP_231820727.1">
    <property type="nucleotide sequence ID" value="NZ_CP082781.1"/>
</dbReference>
<evidence type="ECO:0000259" key="6">
    <source>
        <dbReference type="Pfam" id="PF00155"/>
    </source>
</evidence>
<dbReference type="Proteomes" id="UP001199642">
    <property type="component" value="Chromosome"/>
</dbReference>
<evidence type="ECO:0000256" key="1">
    <source>
        <dbReference type="ARBA" id="ARBA00001933"/>
    </source>
</evidence>
<dbReference type="Gene3D" id="3.90.1150.10">
    <property type="entry name" value="Aspartate Aminotransferase, domain 1"/>
    <property type="match status" value="1"/>
</dbReference>
<gene>
    <name evidence="7" type="ORF">K8F61_03770</name>
</gene>
<evidence type="ECO:0000256" key="2">
    <source>
        <dbReference type="ARBA" id="ARBA00012224"/>
    </source>
</evidence>
<dbReference type="EC" id="4.4.1.13" evidence="2"/>
<dbReference type="InterPro" id="IPR015422">
    <property type="entry name" value="PyrdxlP-dep_Trfase_small"/>
</dbReference>
<dbReference type="EMBL" id="CP082781">
    <property type="protein sequence ID" value="UGS27336.1"/>
    <property type="molecule type" value="Genomic_DNA"/>
</dbReference>
<evidence type="ECO:0000256" key="5">
    <source>
        <dbReference type="ARBA" id="ARBA00037974"/>
    </source>
</evidence>